<dbReference type="EMBL" id="CAJEWN010000208">
    <property type="protein sequence ID" value="CAD2172917.1"/>
    <property type="molecule type" value="Genomic_DNA"/>
</dbReference>
<dbReference type="AlphaFoldDB" id="A0A6V7VDC6"/>
<gene>
    <name evidence="3" type="ORF">MENT_LOCUS24492</name>
</gene>
<evidence type="ECO:0000256" key="1">
    <source>
        <dbReference type="SAM" id="MobiDB-lite"/>
    </source>
</evidence>
<accession>A0A6V7VDC6</accession>
<organism evidence="3 4">
    <name type="scientific">Meloidogyne enterolobii</name>
    <name type="common">Root-knot nematode worm</name>
    <name type="synonym">Meloidogyne mayaguensis</name>
    <dbReference type="NCBI Taxonomy" id="390850"/>
    <lineage>
        <taxon>Eukaryota</taxon>
        <taxon>Metazoa</taxon>
        <taxon>Ecdysozoa</taxon>
        <taxon>Nematoda</taxon>
        <taxon>Chromadorea</taxon>
        <taxon>Rhabditida</taxon>
        <taxon>Tylenchina</taxon>
        <taxon>Tylenchomorpha</taxon>
        <taxon>Tylenchoidea</taxon>
        <taxon>Meloidogynidae</taxon>
        <taxon>Meloidogyninae</taxon>
        <taxon>Meloidogyne</taxon>
    </lineage>
</organism>
<name>A0A6V7VDC6_MELEN</name>
<dbReference type="OrthoDB" id="5784897at2759"/>
<feature type="compositionally biased region" description="Acidic residues" evidence="1">
    <location>
        <begin position="158"/>
        <end position="173"/>
    </location>
</feature>
<evidence type="ECO:0000256" key="2">
    <source>
        <dbReference type="SAM" id="SignalP"/>
    </source>
</evidence>
<feature type="region of interest" description="Disordered" evidence="1">
    <location>
        <begin position="158"/>
        <end position="179"/>
    </location>
</feature>
<evidence type="ECO:0000313" key="4">
    <source>
        <dbReference type="Proteomes" id="UP000580250"/>
    </source>
</evidence>
<reference evidence="3 4" key="1">
    <citation type="submission" date="2020-08" db="EMBL/GenBank/DDBJ databases">
        <authorList>
            <person name="Koutsovoulos G."/>
            <person name="Danchin GJ E."/>
        </authorList>
    </citation>
    <scope>NUCLEOTIDE SEQUENCE [LARGE SCALE GENOMIC DNA]</scope>
</reference>
<evidence type="ECO:0000313" key="3">
    <source>
        <dbReference type="EMBL" id="CAD2172917.1"/>
    </source>
</evidence>
<comment type="caution">
    <text evidence="3">The sequence shown here is derived from an EMBL/GenBank/DDBJ whole genome shotgun (WGS) entry which is preliminary data.</text>
</comment>
<protein>
    <submittedName>
        <fullName evidence="3">Uncharacterized protein</fullName>
    </submittedName>
</protein>
<feature type="signal peptide" evidence="2">
    <location>
        <begin position="1"/>
        <end position="21"/>
    </location>
</feature>
<sequence length="214" mass="24815">MITHSLFLLTTLLVIIQPQASFLSSNYAQALPVSMMNVFSYNNPLSALFRNTEFNSRSKPLFSSSESSSRTELREQHQLPAFTNREIQQTQLKHPIEKQKTETKLGALKLCPPGGRSFFEAFELACPMRKRKKRHTIFGISTRFEKPKNNLKIKEDYYDDSEEEEDPQQDENSQENQNKLKYRPANISEIMRICCVNGCEFTDFFPHCGPFSTW</sequence>
<proteinExistence type="predicted"/>
<dbReference type="Proteomes" id="UP000580250">
    <property type="component" value="Unassembled WGS sequence"/>
</dbReference>
<keyword evidence="2" id="KW-0732">Signal</keyword>
<feature type="chain" id="PRO_5028198136" evidence="2">
    <location>
        <begin position="22"/>
        <end position="214"/>
    </location>
</feature>